<dbReference type="EMBL" id="JAPCWZ010000009">
    <property type="protein sequence ID" value="KAK8851168.1"/>
    <property type="molecule type" value="Genomic_DNA"/>
</dbReference>
<feature type="transmembrane region" description="Helical" evidence="1">
    <location>
        <begin position="100"/>
        <end position="123"/>
    </location>
</feature>
<keyword evidence="1" id="KW-1133">Transmembrane helix</keyword>
<keyword evidence="1" id="KW-0812">Transmembrane</keyword>
<keyword evidence="1" id="KW-0472">Membrane</keyword>
<reference evidence="2 3" key="1">
    <citation type="journal article" date="2024" name="IMA Fungus">
        <title>Apiospora arundinis, a panoply of carbohydrate-active enzymes and secondary metabolites.</title>
        <authorList>
            <person name="Sorensen T."/>
            <person name="Petersen C."/>
            <person name="Muurmann A.T."/>
            <person name="Christiansen J.V."/>
            <person name="Brundto M.L."/>
            <person name="Overgaard C.K."/>
            <person name="Boysen A.T."/>
            <person name="Wollenberg R.D."/>
            <person name="Larsen T.O."/>
            <person name="Sorensen J.L."/>
            <person name="Nielsen K.L."/>
            <person name="Sondergaard T.E."/>
        </authorList>
    </citation>
    <scope>NUCLEOTIDE SEQUENCE [LARGE SCALE GENOMIC DNA]</scope>
    <source>
        <strain evidence="2 3">AAU 773</strain>
    </source>
</reference>
<proteinExistence type="predicted"/>
<comment type="caution">
    <text evidence="2">The sequence shown here is derived from an EMBL/GenBank/DDBJ whole genome shotgun (WGS) entry which is preliminary data.</text>
</comment>
<feature type="transmembrane region" description="Helical" evidence="1">
    <location>
        <begin position="20"/>
        <end position="43"/>
    </location>
</feature>
<organism evidence="2 3">
    <name type="scientific">Apiospora arundinis</name>
    <dbReference type="NCBI Taxonomy" id="335852"/>
    <lineage>
        <taxon>Eukaryota</taxon>
        <taxon>Fungi</taxon>
        <taxon>Dikarya</taxon>
        <taxon>Ascomycota</taxon>
        <taxon>Pezizomycotina</taxon>
        <taxon>Sordariomycetes</taxon>
        <taxon>Xylariomycetidae</taxon>
        <taxon>Amphisphaeriales</taxon>
        <taxon>Apiosporaceae</taxon>
        <taxon>Apiospora</taxon>
    </lineage>
</organism>
<sequence length="215" mass="24432">MARRLLMLDTRYQTFWSSTTVILFSLVDFVGVVILIVAALHIVKKDQRERKFPGLLKKVIDMILQAAWLTMMWTTLAFIMNERGELEEIDGSENPLNDWSFGQILAFSTWVPVFVEFFYTYLYGIREGLTGNMPSKYKAVPKDDQVRSPERDIEMNIHDESSSEAWRAGTSIPSANTARAGGMNSSTGLATGTERLIAEPTRRVNKTSLKPTRTW</sequence>
<evidence type="ECO:0000256" key="1">
    <source>
        <dbReference type="SAM" id="Phobius"/>
    </source>
</evidence>
<keyword evidence="3" id="KW-1185">Reference proteome</keyword>
<evidence type="ECO:0000313" key="3">
    <source>
        <dbReference type="Proteomes" id="UP001390339"/>
    </source>
</evidence>
<protein>
    <submittedName>
        <fullName evidence="2">Uncharacterized protein</fullName>
    </submittedName>
</protein>
<gene>
    <name evidence="2" type="ORF">PGQ11_013647</name>
</gene>
<dbReference type="Proteomes" id="UP001390339">
    <property type="component" value="Unassembled WGS sequence"/>
</dbReference>
<evidence type="ECO:0000313" key="2">
    <source>
        <dbReference type="EMBL" id="KAK8851168.1"/>
    </source>
</evidence>
<name>A0ABR2HQI2_9PEZI</name>
<accession>A0ABR2HQI2</accession>